<keyword evidence="4" id="KW-0520">NAD</keyword>
<dbReference type="InterPro" id="IPR017437">
    <property type="entry name" value="ATP-NAD_kinase_PpnK-typ_C"/>
</dbReference>
<evidence type="ECO:0000313" key="5">
    <source>
        <dbReference type="EMBL" id="CAB4834264.1"/>
    </source>
</evidence>
<dbReference type="GO" id="GO:0006741">
    <property type="term" value="P:NADP+ biosynthetic process"/>
    <property type="evidence" value="ECO:0007669"/>
    <property type="project" value="InterPro"/>
</dbReference>
<accession>A0A6J7R9U5</accession>
<keyword evidence="2" id="KW-0418">Kinase</keyword>
<dbReference type="SUPFAM" id="SSF111331">
    <property type="entry name" value="NAD kinase/diacylglycerol kinase-like"/>
    <property type="match status" value="1"/>
</dbReference>
<dbReference type="HAMAP" id="MF_00361">
    <property type="entry name" value="NAD_kinase"/>
    <property type="match status" value="1"/>
</dbReference>
<dbReference type="AlphaFoldDB" id="A0A6J7R9U5"/>
<dbReference type="EMBL" id="CAFBLT010000004">
    <property type="protein sequence ID" value="CAB4884507.1"/>
    <property type="molecule type" value="Genomic_DNA"/>
</dbReference>
<evidence type="ECO:0000256" key="1">
    <source>
        <dbReference type="ARBA" id="ARBA00022679"/>
    </source>
</evidence>
<dbReference type="EMBL" id="CAFBPM010000011">
    <property type="protein sequence ID" value="CAB5025504.1"/>
    <property type="molecule type" value="Genomic_DNA"/>
</dbReference>
<evidence type="ECO:0000256" key="3">
    <source>
        <dbReference type="ARBA" id="ARBA00022857"/>
    </source>
</evidence>
<keyword evidence="1" id="KW-0808">Transferase</keyword>
<reference evidence="7" key="1">
    <citation type="submission" date="2020-05" db="EMBL/GenBank/DDBJ databases">
        <authorList>
            <person name="Chiriac C."/>
            <person name="Salcher M."/>
            <person name="Ghai R."/>
            <person name="Kavagutti S V."/>
        </authorList>
    </citation>
    <scope>NUCLEOTIDE SEQUENCE</scope>
</reference>
<organism evidence="7">
    <name type="scientific">freshwater metagenome</name>
    <dbReference type="NCBI Taxonomy" id="449393"/>
    <lineage>
        <taxon>unclassified sequences</taxon>
        <taxon>metagenomes</taxon>
        <taxon>ecological metagenomes</taxon>
    </lineage>
</organism>
<dbReference type="GO" id="GO:0019674">
    <property type="term" value="P:NAD+ metabolic process"/>
    <property type="evidence" value="ECO:0007669"/>
    <property type="project" value="InterPro"/>
</dbReference>
<dbReference type="Gene3D" id="2.60.200.30">
    <property type="entry name" value="Probable inorganic polyphosphate/atp-NAD kinase, domain 2"/>
    <property type="match status" value="1"/>
</dbReference>
<dbReference type="Pfam" id="PF01513">
    <property type="entry name" value="NAD_kinase"/>
    <property type="match status" value="1"/>
</dbReference>
<evidence type="ECO:0000313" key="7">
    <source>
        <dbReference type="EMBL" id="CAB5025504.1"/>
    </source>
</evidence>
<dbReference type="Pfam" id="PF20143">
    <property type="entry name" value="NAD_kinase_C"/>
    <property type="match status" value="1"/>
</dbReference>
<name>A0A6J7R9U5_9ZZZZ</name>
<evidence type="ECO:0000256" key="2">
    <source>
        <dbReference type="ARBA" id="ARBA00022777"/>
    </source>
</evidence>
<dbReference type="PANTHER" id="PTHR20275">
    <property type="entry name" value="NAD KINASE"/>
    <property type="match status" value="1"/>
</dbReference>
<dbReference type="PANTHER" id="PTHR20275:SF0">
    <property type="entry name" value="NAD KINASE"/>
    <property type="match status" value="1"/>
</dbReference>
<dbReference type="InterPro" id="IPR002504">
    <property type="entry name" value="NADK"/>
</dbReference>
<keyword evidence="3" id="KW-0521">NADP</keyword>
<protein>
    <submittedName>
        <fullName evidence="7">Unannotated protein</fullName>
    </submittedName>
</protein>
<sequence length="281" mass="29712">MSETVAFIVHGGRQDAMEAARETASRLEESGLSVGVVVFTDGAEDQASLELAALSPSLIVSLGGDGTFLRAAKRAHELDVPILGVNFGRVGYLLDVPPTELDGVIRRALEGHVVVEERLGLAISVREGPLVHETIFAVNEVSVEKTVPGHVVRLAAGIDGEPFMHFSADGVLIASPMGSTAYNLSAGGPVLSPDLDGFVMTPVAPHFVIDRSVVLSGDQVVSLDVVGERPAVCVVDGVSIATLTPGDRVECRREPRRLHVVTLAEPGLGRRLRESLRQGHE</sequence>
<gene>
    <name evidence="5" type="ORF">UFOPK3164_01614</name>
    <name evidence="6" type="ORF">UFOPK3427_01905</name>
    <name evidence="7" type="ORF">UFOPK4112_01183</name>
</gene>
<dbReference type="EMBL" id="CAFABE010000116">
    <property type="protein sequence ID" value="CAB4834264.1"/>
    <property type="molecule type" value="Genomic_DNA"/>
</dbReference>
<dbReference type="GO" id="GO:0003951">
    <property type="term" value="F:NAD+ kinase activity"/>
    <property type="evidence" value="ECO:0007669"/>
    <property type="project" value="InterPro"/>
</dbReference>
<evidence type="ECO:0000313" key="6">
    <source>
        <dbReference type="EMBL" id="CAB4884507.1"/>
    </source>
</evidence>
<dbReference type="Gene3D" id="3.40.50.10330">
    <property type="entry name" value="Probable inorganic polyphosphate/atp-NAD kinase, domain 1"/>
    <property type="match status" value="1"/>
</dbReference>
<dbReference type="InterPro" id="IPR016064">
    <property type="entry name" value="NAD/diacylglycerol_kinase_sf"/>
</dbReference>
<proteinExistence type="inferred from homology"/>
<evidence type="ECO:0000256" key="4">
    <source>
        <dbReference type="ARBA" id="ARBA00023027"/>
    </source>
</evidence>
<dbReference type="InterPro" id="IPR017438">
    <property type="entry name" value="ATP-NAD_kinase_N"/>
</dbReference>